<dbReference type="PANTHER" id="PTHR43405">
    <property type="entry name" value="GLYCOSYL HYDROLASE DIGH"/>
    <property type="match status" value="1"/>
</dbReference>
<evidence type="ECO:0000259" key="2">
    <source>
        <dbReference type="Pfam" id="PF02638"/>
    </source>
</evidence>
<keyword evidence="1" id="KW-0732">Signal</keyword>
<dbReference type="PANTHER" id="PTHR43405:SF1">
    <property type="entry name" value="GLYCOSYL HYDROLASE DIGH"/>
    <property type="match status" value="1"/>
</dbReference>
<feature type="domain" description="Glycosyl hydrolase-like 10" evidence="2">
    <location>
        <begin position="156"/>
        <end position="306"/>
    </location>
</feature>
<dbReference type="Gene3D" id="3.20.20.80">
    <property type="entry name" value="Glycosidases"/>
    <property type="match status" value="1"/>
</dbReference>
<dbReference type="AlphaFoldDB" id="A0AA96Y4B4"/>
<evidence type="ECO:0000313" key="3">
    <source>
        <dbReference type="EMBL" id="WOB43726.1"/>
    </source>
</evidence>
<proteinExistence type="predicted"/>
<evidence type="ECO:0000256" key="1">
    <source>
        <dbReference type="ARBA" id="ARBA00022729"/>
    </source>
</evidence>
<name>A0AA96Y4B4_9CYAN</name>
<reference evidence="3" key="1">
    <citation type="submission" date="2020-05" db="EMBL/GenBank/DDBJ databases">
        <authorList>
            <person name="Zhu T."/>
            <person name="Keshari N."/>
            <person name="Lu X."/>
        </authorList>
    </citation>
    <scope>NUCLEOTIDE SEQUENCE</scope>
    <source>
        <strain evidence="3">NK1-22</strain>
    </source>
</reference>
<dbReference type="Pfam" id="PF02638">
    <property type="entry name" value="GHL10"/>
    <property type="match status" value="1"/>
</dbReference>
<dbReference type="EMBL" id="CP053540">
    <property type="protein sequence ID" value="WOB43726.1"/>
    <property type="molecule type" value="Genomic_DNA"/>
</dbReference>
<sequence>MTVLRETGLRETGLQQTGLQQTGLRQVKLRQTGLRQTGLLQILAGFRWPGVSKLLAAVLLTGSQWGLAGSRVAEAQIQPYCNFSAEDITQKQTFLVGALQGDRNAGNRYRNLIEQHGDRLRRCRRESWLKNQAVWLRLYPCDARPGAIEYLMDQIVNRGYNQVYVEVFGGGQVLLPRAENNTPWPSVVRTPGFENRDLLAEAIAKGRERGLKVYAWMFSMNFGHTYAQRPGAEQILARNGRGQNSMTFNGATGINSLGEVVSEEVFIDPYNPQAKLEFYNLAQAIARRRPDGMLFDYIRYPKGNGNASVAGRVQDLWVYSPASQQALLQRALNPSGQDLIRRFLQRGYVTAQDIQDIATAYPLDGQPLWQGRSPDPLYASLTPDQARPSLQTELWQLSVAHAFQGVLDFLTAGTTPAQQAGIPAGVVFFPEGNQTVGAGGYDSRLQFWDRFPSNLEWHPMSYATCGRADCIVRQVQRVLAGAPAGARVIPVLAGTWGRSVSNRPPLETQMQAIRQSAPQINAISHFALSWQDPEGDRTRKSCRLP</sequence>
<dbReference type="KEGG" id="tog:HNI00_11595"/>
<gene>
    <name evidence="3" type="ORF">HNI00_11595</name>
</gene>
<accession>A0AA96Y4B4</accession>
<dbReference type="InterPro" id="IPR003790">
    <property type="entry name" value="GHL10"/>
</dbReference>
<dbReference type="InterPro" id="IPR052177">
    <property type="entry name" value="Divisome_Glycosyl_Hydrolase"/>
</dbReference>
<protein>
    <submittedName>
        <fullName evidence="3">Family 10 glycosylhydrolase</fullName>
    </submittedName>
</protein>
<organism evidence="3">
    <name type="scientific">Thermoleptolyngbya oregonensis NK1-22</name>
    <dbReference type="NCBI Taxonomy" id="2547457"/>
    <lineage>
        <taxon>Bacteria</taxon>
        <taxon>Bacillati</taxon>
        <taxon>Cyanobacteriota</taxon>
        <taxon>Cyanophyceae</taxon>
        <taxon>Oculatellales</taxon>
        <taxon>Oculatellaceae</taxon>
        <taxon>Thermoleptolyngbya</taxon>
    </lineage>
</organism>